<dbReference type="SUPFAM" id="SSF52087">
    <property type="entry name" value="CRAL/TRIO domain"/>
    <property type="match status" value="1"/>
</dbReference>
<sequence length="227" mass="26288">MGDLESEERQLLVTETSGTTKFFDIQSSRNGSITNEEPPRPSIKSVPSESDSPRFRELLKRSQSIDLKEINHTGCIYQSGTDKSGRPVIVFIGKWFRTNDVDLEKAILFLLKVVDPVSTGDYVVVYFHSKTSRDNIPSYGWIKDVYRTLSYRYKKNLKAFYIVHPTLWTKLTCWWFSTFMAPAIKNKIINIHALSELEPHLNTKELNLPMFITEHDMSLNGLRFYEP</sequence>
<accession>A0A0K2V1N5</accession>
<evidence type="ECO:0000256" key="1">
    <source>
        <dbReference type="SAM" id="MobiDB-lite"/>
    </source>
</evidence>
<dbReference type="EMBL" id="HACA01026879">
    <property type="protein sequence ID" value="CDW44240.1"/>
    <property type="molecule type" value="Transcribed_RNA"/>
</dbReference>
<feature type="domain" description="CRAL-TRIO" evidence="2">
    <location>
        <begin position="63"/>
        <end position="220"/>
    </location>
</feature>
<organism evidence="3">
    <name type="scientific">Lepeophtheirus salmonis</name>
    <name type="common">Salmon louse</name>
    <name type="synonym">Caligus salmonis</name>
    <dbReference type="NCBI Taxonomy" id="72036"/>
    <lineage>
        <taxon>Eukaryota</taxon>
        <taxon>Metazoa</taxon>
        <taxon>Ecdysozoa</taxon>
        <taxon>Arthropoda</taxon>
        <taxon>Crustacea</taxon>
        <taxon>Multicrustacea</taxon>
        <taxon>Hexanauplia</taxon>
        <taxon>Copepoda</taxon>
        <taxon>Siphonostomatoida</taxon>
        <taxon>Caligidae</taxon>
        <taxon>Lepeophtheirus</taxon>
    </lineage>
</organism>
<dbReference type="AlphaFoldDB" id="A0A0K2V1N5"/>
<dbReference type="PANTHER" id="PTHR48411">
    <property type="entry name" value="OS01G0948300 PROTEIN"/>
    <property type="match status" value="1"/>
</dbReference>
<proteinExistence type="predicted"/>
<name>A0A0K2V1N5_LEPSM</name>
<feature type="compositionally biased region" description="Polar residues" evidence="1">
    <location>
        <begin position="24"/>
        <end position="35"/>
    </location>
</feature>
<dbReference type="Pfam" id="PF13716">
    <property type="entry name" value="CRAL_TRIO_2"/>
    <property type="match status" value="1"/>
</dbReference>
<dbReference type="Gene3D" id="3.40.525.10">
    <property type="entry name" value="CRAL-TRIO lipid binding domain"/>
    <property type="match status" value="1"/>
</dbReference>
<dbReference type="CDD" id="cd00170">
    <property type="entry name" value="SEC14"/>
    <property type="match status" value="1"/>
</dbReference>
<dbReference type="PROSITE" id="PS50191">
    <property type="entry name" value="CRAL_TRIO"/>
    <property type="match status" value="1"/>
</dbReference>
<dbReference type="InterPro" id="IPR001251">
    <property type="entry name" value="CRAL-TRIO_dom"/>
</dbReference>
<dbReference type="InterPro" id="IPR036865">
    <property type="entry name" value="CRAL-TRIO_dom_sf"/>
</dbReference>
<evidence type="ECO:0000259" key="2">
    <source>
        <dbReference type="PROSITE" id="PS50191"/>
    </source>
</evidence>
<dbReference type="SMART" id="SM00516">
    <property type="entry name" value="SEC14"/>
    <property type="match status" value="1"/>
</dbReference>
<protein>
    <recommendedName>
        <fullName evidence="2">CRAL-TRIO domain-containing protein</fullName>
    </recommendedName>
</protein>
<reference evidence="3" key="1">
    <citation type="submission" date="2014-05" db="EMBL/GenBank/DDBJ databases">
        <authorList>
            <person name="Chronopoulou M."/>
        </authorList>
    </citation>
    <scope>NUCLEOTIDE SEQUENCE</scope>
    <source>
        <tissue evidence="3">Whole organism</tissue>
    </source>
</reference>
<evidence type="ECO:0000313" key="3">
    <source>
        <dbReference type="EMBL" id="CDW44240.1"/>
    </source>
</evidence>
<dbReference type="PANTHER" id="PTHR48411:SF1">
    <property type="entry name" value="OS01G0948300 PROTEIN"/>
    <property type="match status" value="1"/>
</dbReference>
<dbReference type="OrthoDB" id="365077at2759"/>
<feature type="region of interest" description="Disordered" evidence="1">
    <location>
        <begin position="24"/>
        <end position="53"/>
    </location>
</feature>